<dbReference type="OrthoDB" id="5694214at2"/>
<keyword evidence="8" id="KW-1185">Reference proteome</keyword>
<accession>A0A5M8Q4N3</accession>
<dbReference type="AlphaFoldDB" id="A0A5M8Q4N3"/>
<dbReference type="SUPFAM" id="SSF48452">
    <property type="entry name" value="TPR-like"/>
    <property type="match status" value="1"/>
</dbReference>
<keyword evidence="3" id="KW-0732">Signal</keyword>
<proteinExistence type="inferred from homology"/>
<gene>
    <name evidence="7" type="ORF">FEM33_25270</name>
</gene>
<feature type="non-terminal residue" evidence="7">
    <location>
        <position position="1"/>
    </location>
</feature>
<name>A0A5M8Q4N3_9BACT</name>
<reference evidence="7 8" key="1">
    <citation type="submission" date="2019-05" db="EMBL/GenBank/DDBJ databases">
        <authorList>
            <person name="Qu J.-H."/>
        </authorList>
    </citation>
    <scope>NUCLEOTIDE SEQUENCE [LARGE SCALE GENOMIC DNA]</scope>
    <source>
        <strain evidence="7 8">NS28</strain>
    </source>
</reference>
<dbReference type="InterPro" id="IPR012944">
    <property type="entry name" value="SusD_RagB_dom"/>
</dbReference>
<dbReference type="Proteomes" id="UP000323994">
    <property type="component" value="Unassembled WGS sequence"/>
</dbReference>
<evidence type="ECO:0000259" key="6">
    <source>
        <dbReference type="Pfam" id="PF07980"/>
    </source>
</evidence>
<keyword evidence="4" id="KW-0472">Membrane</keyword>
<evidence type="ECO:0000313" key="8">
    <source>
        <dbReference type="Proteomes" id="UP000323994"/>
    </source>
</evidence>
<evidence type="ECO:0000256" key="1">
    <source>
        <dbReference type="ARBA" id="ARBA00004442"/>
    </source>
</evidence>
<evidence type="ECO:0000256" key="3">
    <source>
        <dbReference type="ARBA" id="ARBA00022729"/>
    </source>
</evidence>
<dbReference type="EMBL" id="VBSN01000076">
    <property type="protein sequence ID" value="KAA6430323.1"/>
    <property type="molecule type" value="Genomic_DNA"/>
</dbReference>
<dbReference type="GO" id="GO:0009279">
    <property type="term" value="C:cell outer membrane"/>
    <property type="evidence" value="ECO:0007669"/>
    <property type="project" value="UniProtKB-SubCell"/>
</dbReference>
<feature type="domain" description="RagB/SusD" evidence="6">
    <location>
        <begin position="1"/>
        <end position="94"/>
    </location>
</feature>
<organism evidence="7 8">
    <name type="scientific">Dyadobacter flavalbus</name>
    <dbReference type="NCBI Taxonomy" id="2579942"/>
    <lineage>
        <taxon>Bacteria</taxon>
        <taxon>Pseudomonadati</taxon>
        <taxon>Bacteroidota</taxon>
        <taxon>Cytophagia</taxon>
        <taxon>Cytophagales</taxon>
        <taxon>Spirosomataceae</taxon>
        <taxon>Dyadobacter</taxon>
    </lineage>
</organism>
<evidence type="ECO:0000256" key="5">
    <source>
        <dbReference type="ARBA" id="ARBA00023237"/>
    </source>
</evidence>
<protein>
    <submittedName>
        <fullName evidence="7">RagB/SusD family nutrient uptake outer membrane protein</fullName>
    </submittedName>
</protein>
<sequence length="96" mass="11705">MAYEEQRYHDARRWMIAKETLGRPLTYITVLGKFKPGKSMKEPYRYDPTVYDYTYTPVEEKAHENRTWIDKMYFRPFSRDEINRNAQLVQNPGYDK</sequence>
<dbReference type="InterPro" id="IPR011990">
    <property type="entry name" value="TPR-like_helical_dom_sf"/>
</dbReference>
<comment type="subcellular location">
    <subcellularLocation>
        <location evidence="1">Cell outer membrane</location>
    </subcellularLocation>
</comment>
<dbReference type="Gene3D" id="1.25.40.390">
    <property type="match status" value="1"/>
</dbReference>
<dbReference type="RefSeq" id="WP_139014760.1">
    <property type="nucleotide sequence ID" value="NZ_VBSN01000076.1"/>
</dbReference>
<dbReference type="Pfam" id="PF07980">
    <property type="entry name" value="SusD_RagB"/>
    <property type="match status" value="1"/>
</dbReference>
<evidence type="ECO:0000313" key="7">
    <source>
        <dbReference type="EMBL" id="KAA6430323.1"/>
    </source>
</evidence>
<keyword evidence="5" id="KW-0998">Cell outer membrane</keyword>
<evidence type="ECO:0000256" key="4">
    <source>
        <dbReference type="ARBA" id="ARBA00023136"/>
    </source>
</evidence>
<comment type="caution">
    <text evidence="7">The sequence shown here is derived from an EMBL/GenBank/DDBJ whole genome shotgun (WGS) entry which is preliminary data.</text>
</comment>
<comment type="similarity">
    <text evidence="2">Belongs to the SusD family.</text>
</comment>
<evidence type="ECO:0000256" key="2">
    <source>
        <dbReference type="ARBA" id="ARBA00006275"/>
    </source>
</evidence>